<evidence type="ECO:0000313" key="3">
    <source>
        <dbReference type="Proteomes" id="UP000614601"/>
    </source>
</evidence>
<comment type="caution">
    <text evidence="2">The sequence shown here is derived from an EMBL/GenBank/DDBJ whole genome shotgun (WGS) entry which is preliminary data.</text>
</comment>
<name>A0A811LDK4_9BILA</name>
<keyword evidence="3" id="KW-1185">Reference proteome</keyword>
<dbReference type="AlphaFoldDB" id="A0A811LDK4"/>
<evidence type="ECO:0000256" key="1">
    <source>
        <dbReference type="SAM" id="Phobius"/>
    </source>
</evidence>
<dbReference type="EMBL" id="CAJFCW020000005">
    <property type="protein sequence ID" value="CAG9121277.1"/>
    <property type="molecule type" value="Genomic_DNA"/>
</dbReference>
<accession>A0A811LDK4</accession>
<gene>
    <name evidence="2" type="ORF">BOKJ2_LOCUS11740</name>
</gene>
<dbReference type="OrthoDB" id="10593011at2759"/>
<protein>
    <submittedName>
        <fullName evidence="2">Uncharacterized protein</fullName>
    </submittedName>
</protein>
<dbReference type="EMBL" id="CAJFDH010000005">
    <property type="protein sequence ID" value="CAD5225763.1"/>
    <property type="molecule type" value="Genomic_DNA"/>
</dbReference>
<dbReference type="Proteomes" id="UP000614601">
    <property type="component" value="Unassembled WGS sequence"/>
</dbReference>
<keyword evidence="1" id="KW-0472">Membrane</keyword>
<sequence length="125" mass="13751">MDWGNLSIDYTDDSSTEYSDSSSTITESTTVTSEPVLSVEEKVIGLYVSIGVIILFYVILIVIAVLSLIYRVKYLNETVHDIFCGKKPPKEVIIASTKTAHALDEVTAQAGQAPEEEVKEYTAKD</sequence>
<keyword evidence="1" id="KW-1133">Transmembrane helix</keyword>
<keyword evidence="1" id="KW-0812">Transmembrane</keyword>
<feature type="transmembrane region" description="Helical" evidence="1">
    <location>
        <begin position="44"/>
        <end position="70"/>
    </location>
</feature>
<organism evidence="2 3">
    <name type="scientific">Bursaphelenchus okinawaensis</name>
    <dbReference type="NCBI Taxonomy" id="465554"/>
    <lineage>
        <taxon>Eukaryota</taxon>
        <taxon>Metazoa</taxon>
        <taxon>Ecdysozoa</taxon>
        <taxon>Nematoda</taxon>
        <taxon>Chromadorea</taxon>
        <taxon>Rhabditida</taxon>
        <taxon>Tylenchina</taxon>
        <taxon>Tylenchomorpha</taxon>
        <taxon>Aphelenchoidea</taxon>
        <taxon>Aphelenchoididae</taxon>
        <taxon>Bursaphelenchus</taxon>
    </lineage>
</organism>
<proteinExistence type="predicted"/>
<reference evidence="2" key="1">
    <citation type="submission" date="2020-09" db="EMBL/GenBank/DDBJ databases">
        <authorList>
            <person name="Kikuchi T."/>
        </authorList>
    </citation>
    <scope>NUCLEOTIDE SEQUENCE</scope>
    <source>
        <strain evidence="2">SH1</strain>
    </source>
</reference>
<evidence type="ECO:0000313" key="2">
    <source>
        <dbReference type="EMBL" id="CAD5225763.1"/>
    </source>
</evidence>
<dbReference type="Proteomes" id="UP000783686">
    <property type="component" value="Unassembled WGS sequence"/>
</dbReference>